<dbReference type="Proteomes" id="UP000019482">
    <property type="component" value="Unassembled WGS sequence"/>
</dbReference>
<keyword evidence="2" id="KW-1185">Reference proteome</keyword>
<dbReference type="RefSeq" id="WP_017895184.1">
    <property type="nucleotide sequence ID" value="NZ_CBXI010000031.1"/>
</dbReference>
<proteinExistence type="predicted"/>
<dbReference type="AlphaFoldDB" id="W6N4X1"/>
<dbReference type="OrthoDB" id="5066079at2"/>
<reference evidence="1 2" key="1">
    <citation type="journal article" date="2015" name="Genome Announc.">
        <title>Draft Genome Sequence of Clostridium tyrobutyricum Strain DIVETGP, Isolated from Cow's Milk for Grana Padano Production.</title>
        <authorList>
            <person name="Soggiu A."/>
            <person name="Piras C."/>
            <person name="Gaiarsa S."/>
            <person name="Sassera D."/>
            <person name="Roncada P."/>
            <person name="Bendixen E."/>
            <person name="Brasca M."/>
            <person name="Bonizzi L."/>
        </authorList>
    </citation>
    <scope>NUCLEOTIDE SEQUENCE [LARGE SCALE GENOMIC DNA]</scope>
    <source>
        <strain evidence="1 2">DIVETGP</strain>
    </source>
</reference>
<evidence type="ECO:0000313" key="2">
    <source>
        <dbReference type="Proteomes" id="UP000019482"/>
    </source>
</evidence>
<gene>
    <name evidence="1" type="ORF">CTDIVETGP_1703</name>
</gene>
<evidence type="ECO:0000313" key="1">
    <source>
        <dbReference type="EMBL" id="CDL91633.1"/>
    </source>
</evidence>
<comment type="caution">
    <text evidence="1">The sequence shown here is derived from an EMBL/GenBank/DDBJ whole genome shotgun (WGS) entry which is preliminary data.</text>
</comment>
<protein>
    <recommendedName>
        <fullName evidence="3">Uracil-DNA glycosylase-like domain-containing protein</fullName>
    </recommendedName>
</protein>
<dbReference type="GeneID" id="29419493"/>
<evidence type="ECO:0008006" key="3">
    <source>
        <dbReference type="Google" id="ProtNLM"/>
    </source>
</evidence>
<dbReference type="EMBL" id="CBXI010000031">
    <property type="protein sequence ID" value="CDL91633.1"/>
    <property type="molecule type" value="Genomic_DNA"/>
</dbReference>
<name>W6N4X1_CLOTY</name>
<organism evidence="1 2">
    <name type="scientific">Clostridium tyrobutyricum DIVETGP</name>
    <dbReference type="NCBI Taxonomy" id="1408889"/>
    <lineage>
        <taxon>Bacteria</taxon>
        <taxon>Bacillati</taxon>
        <taxon>Bacillota</taxon>
        <taxon>Clostridia</taxon>
        <taxon>Eubacteriales</taxon>
        <taxon>Clostridiaceae</taxon>
        <taxon>Clostridium</taxon>
    </lineage>
</organism>
<accession>W6N4X1</accession>
<sequence>MTKKYISEFKRYLKTEKYLVEDIGCTNPGILFILESPHNDEINERYPAAGKSGKAMTEFISISNSNESLGKIISNKNNQFLEMGIMNVCQVPLQCVNDLDKSYEKLVNKLNPIIRKGYKYFEKHKKNQQFNCIEKIILKNFIDRLKKVNLDNTLVVVCGKFAETYFKKYLDGSKMPYSNLIYVPHPSYNQWGTNFNSLLELKKELKTRFEI</sequence>